<evidence type="ECO:0000313" key="1">
    <source>
        <dbReference type="EMBL" id="GIJ66761.1"/>
    </source>
</evidence>
<accession>A0A8J4E9I0</accession>
<gene>
    <name evidence="1" type="ORF">Voc01_016780</name>
</gene>
<organism evidence="1 2">
    <name type="scientific">Virgisporangium ochraceum</name>
    <dbReference type="NCBI Taxonomy" id="65505"/>
    <lineage>
        <taxon>Bacteria</taxon>
        <taxon>Bacillati</taxon>
        <taxon>Actinomycetota</taxon>
        <taxon>Actinomycetes</taxon>
        <taxon>Micromonosporales</taxon>
        <taxon>Micromonosporaceae</taxon>
        <taxon>Virgisporangium</taxon>
    </lineage>
</organism>
<dbReference type="Gene3D" id="1.10.8.1060">
    <property type="entry name" value="Corynebacterium glutamicum thioredoxin-dependent arsenate reductase, N-terminal domain"/>
    <property type="match status" value="1"/>
</dbReference>
<dbReference type="Proteomes" id="UP000635606">
    <property type="component" value="Unassembled WGS sequence"/>
</dbReference>
<sequence length="93" mass="10340">MTDDTSAERSGMIAFGDLELGIRREVEVVRERFPDTDPAIVDGTVRELFAELRTDATVEAHLLAVTRNEAIRRLEEAGHTFRPADLAETTPDS</sequence>
<dbReference type="AlphaFoldDB" id="A0A8J4E9I0"/>
<protein>
    <submittedName>
        <fullName evidence="1">Uncharacterized protein</fullName>
    </submittedName>
</protein>
<reference evidence="1" key="1">
    <citation type="submission" date="2021-01" db="EMBL/GenBank/DDBJ databases">
        <title>Whole genome shotgun sequence of Virgisporangium ochraceum NBRC 16418.</title>
        <authorList>
            <person name="Komaki H."/>
            <person name="Tamura T."/>
        </authorList>
    </citation>
    <scope>NUCLEOTIDE SEQUENCE</scope>
    <source>
        <strain evidence="1">NBRC 16418</strain>
    </source>
</reference>
<keyword evidence="2" id="KW-1185">Reference proteome</keyword>
<name>A0A8J4E9I0_9ACTN</name>
<proteinExistence type="predicted"/>
<dbReference type="RefSeq" id="WP_203926722.1">
    <property type="nucleotide sequence ID" value="NZ_BOPH01000020.1"/>
</dbReference>
<comment type="caution">
    <text evidence="1">The sequence shown here is derived from an EMBL/GenBank/DDBJ whole genome shotgun (WGS) entry which is preliminary data.</text>
</comment>
<dbReference type="EMBL" id="BOPH01000020">
    <property type="protein sequence ID" value="GIJ66761.1"/>
    <property type="molecule type" value="Genomic_DNA"/>
</dbReference>
<evidence type="ECO:0000313" key="2">
    <source>
        <dbReference type="Proteomes" id="UP000635606"/>
    </source>
</evidence>